<sequence length="189" mass="19553">MNDPSKRGPYPSPKPPDPVTKVVGHLSPTISHTIAGHTPPQSGSIEPQNLLAAADLGQNPGSAAQPDAGGLSMAPSPALGDPNCAPIAPDAAAVFLSLHEPEMNPKIAIDGANVIEPPNSNPHDINDTTMNLDSSPIAKNSLAISPPLQHRRIMLDNRARGSHAPTPSHPRVVPASTSSLRLPVLPQEA</sequence>
<evidence type="ECO:0000313" key="3">
    <source>
        <dbReference type="Proteomes" id="UP001604336"/>
    </source>
</evidence>
<dbReference type="AlphaFoldDB" id="A0ABD1TJ34"/>
<feature type="region of interest" description="Disordered" evidence="1">
    <location>
        <begin position="1"/>
        <end position="77"/>
    </location>
</feature>
<reference evidence="3" key="1">
    <citation type="submission" date="2024-07" db="EMBL/GenBank/DDBJ databases">
        <title>Two chromosome-level genome assemblies of Korean endemic species Abeliophyllum distichum and Forsythia ovata (Oleaceae).</title>
        <authorList>
            <person name="Jang H."/>
        </authorList>
    </citation>
    <scope>NUCLEOTIDE SEQUENCE [LARGE SCALE GENOMIC DNA]</scope>
</reference>
<organism evidence="2 3">
    <name type="scientific">Abeliophyllum distichum</name>
    <dbReference type="NCBI Taxonomy" id="126358"/>
    <lineage>
        <taxon>Eukaryota</taxon>
        <taxon>Viridiplantae</taxon>
        <taxon>Streptophyta</taxon>
        <taxon>Embryophyta</taxon>
        <taxon>Tracheophyta</taxon>
        <taxon>Spermatophyta</taxon>
        <taxon>Magnoliopsida</taxon>
        <taxon>eudicotyledons</taxon>
        <taxon>Gunneridae</taxon>
        <taxon>Pentapetalae</taxon>
        <taxon>asterids</taxon>
        <taxon>lamiids</taxon>
        <taxon>Lamiales</taxon>
        <taxon>Oleaceae</taxon>
        <taxon>Forsythieae</taxon>
        <taxon>Abeliophyllum</taxon>
    </lineage>
</organism>
<proteinExistence type="predicted"/>
<accession>A0ABD1TJ34</accession>
<keyword evidence="3" id="KW-1185">Reference proteome</keyword>
<comment type="caution">
    <text evidence="2">The sequence shown here is derived from an EMBL/GenBank/DDBJ whole genome shotgun (WGS) entry which is preliminary data.</text>
</comment>
<evidence type="ECO:0000313" key="2">
    <source>
        <dbReference type="EMBL" id="KAL2512746.1"/>
    </source>
</evidence>
<name>A0ABD1TJ34_9LAMI</name>
<evidence type="ECO:0000256" key="1">
    <source>
        <dbReference type="SAM" id="MobiDB-lite"/>
    </source>
</evidence>
<feature type="region of interest" description="Disordered" evidence="1">
    <location>
        <begin position="155"/>
        <end position="189"/>
    </location>
</feature>
<gene>
    <name evidence="2" type="ORF">Adt_18346</name>
</gene>
<protein>
    <submittedName>
        <fullName evidence="2">Uncharacterized protein</fullName>
    </submittedName>
</protein>
<dbReference type="Proteomes" id="UP001604336">
    <property type="component" value="Unassembled WGS sequence"/>
</dbReference>
<dbReference type="EMBL" id="JBFOLK010000005">
    <property type="protein sequence ID" value="KAL2512746.1"/>
    <property type="molecule type" value="Genomic_DNA"/>
</dbReference>